<organism evidence="1 2">
    <name type="scientific">Saccharococcus caldoxylosilyticus</name>
    <dbReference type="NCBI Taxonomy" id="81408"/>
    <lineage>
        <taxon>Bacteria</taxon>
        <taxon>Bacillati</taxon>
        <taxon>Bacillota</taxon>
        <taxon>Bacilli</taxon>
        <taxon>Bacillales</taxon>
        <taxon>Anoxybacillaceae</taxon>
        <taxon>Saccharococcus</taxon>
    </lineage>
</organism>
<comment type="caution">
    <text evidence="1">The sequence shown here is derived from an EMBL/GenBank/DDBJ whole genome shotgun (WGS) entry which is preliminary data.</text>
</comment>
<sequence length="40" mass="4735">MVKRRIAPKQSKKGKKRSLPICVEKKAAFFLQKRLYITIM</sequence>
<evidence type="ECO:0000313" key="2">
    <source>
        <dbReference type="Proteomes" id="UP000075455"/>
    </source>
</evidence>
<accession>A0A150L3D4</accession>
<evidence type="ECO:0000313" key="1">
    <source>
        <dbReference type="EMBL" id="KYD06833.1"/>
    </source>
</evidence>
<reference evidence="1 2" key="1">
    <citation type="submission" date="2016-01" db="EMBL/GenBank/DDBJ databases">
        <title>Draft Genome Sequences of Seven Thermophilic Sporeformers Isolated from Foods.</title>
        <authorList>
            <person name="Berendsen E.M."/>
            <person name="Wells-Bennik M.H."/>
            <person name="Krawcyk A.O."/>
            <person name="De Jong A."/>
            <person name="Holsappel S."/>
            <person name="Eijlander R.T."/>
            <person name="Kuipers O.P."/>
        </authorList>
    </citation>
    <scope>NUCLEOTIDE SEQUENCE [LARGE SCALE GENOMIC DNA]</scope>
    <source>
        <strain evidence="1 2">B4119</strain>
    </source>
</reference>
<dbReference type="EMBL" id="LQYS01000123">
    <property type="protein sequence ID" value="KYD06833.1"/>
    <property type="molecule type" value="Genomic_DNA"/>
</dbReference>
<dbReference type="STRING" id="81408.B4119_0618"/>
<name>A0A150L3D4_9BACL</name>
<gene>
    <name evidence="1" type="ORF">B4119_0618</name>
</gene>
<protein>
    <submittedName>
        <fullName evidence="1">Uncharacterized protein</fullName>
    </submittedName>
</protein>
<proteinExistence type="predicted"/>
<dbReference type="Proteomes" id="UP000075455">
    <property type="component" value="Unassembled WGS sequence"/>
</dbReference>
<dbReference type="AlphaFoldDB" id="A0A150L3D4"/>